<keyword evidence="6" id="KW-0347">Helicase</keyword>
<keyword evidence="2" id="KW-0378">Hydrolase</keyword>
<evidence type="ECO:0000256" key="2">
    <source>
        <dbReference type="ARBA" id="ARBA00022801"/>
    </source>
</evidence>
<evidence type="ECO:0000313" key="6">
    <source>
        <dbReference type="EMBL" id="PZP57061.1"/>
    </source>
</evidence>
<dbReference type="InterPro" id="IPR006555">
    <property type="entry name" value="ATP-dep_Helicase_C"/>
</dbReference>
<dbReference type="GO" id="GO:0005524">
    <property type="term" value="F:ATP binding"/>
    <property type="evidence" value="ECO:0007669"/>
    <property type="project" value="UniProtKB-KW"/>
</dbReference>
<dbReference type="EMBL" id="QFOT01000008">
    <property type="protein sequence ID" value="PZP57061.1"/>
    <property type="molecule type" value="Genomic_DNA"/>
</dbReference>
<evidence type="ECO:0000256" key="1">
    <source>
        <dbReference type="ARBA" id="ARBA00022741"/>
    </source>
</evidence>
<evidence type="ECO:0000259" key="5">
    <source>
        <dbReference type="PROSITE" id="PS51193"/>
    </source>
</evidence>
<dbReference type="Pfam" id="PF13307">
    <property type="entry name" value="Helicase_C_2"/>
    <property type="match status" value="1"/>
</dbReference>
<dbReference type="InterPro" id="IPR014013">
    <property type="entry name" value="Helic_SF1/SF2_ATP-bd_DinG/Rad3"/>
</dbReference>
<protein>
    <submittedName>
        <fullName evidence="6">ATP-dependent DNA helicase</fullName>
    </submittedName>
</protein>
<dbReference type="Proteomes" id="UP000249739">
    <property type="component" value="Unassembled WGS sequence"/>
</dbReference>
<evidence type="ECO:0000256" key="3">
    <source>
        <dbReference type="ARBA" id="ARBA00022840"/>
    </source>
</evidence>
<sequence>MTSLLQKTATLPALCFTSGQFALLTSEGEIKLLDNKQAQFAVHKKITLVCHAPYMRAKLDTNDLLAADVLELFAFVHPVKFCVPTPAGIAKALGQVAPQALEDYPISLQDSVGYLLDDLSKKLNKERLLNIAEAMGLQGRGWYWTPHIFAAFGEKYDPEKTIISRTQLNVWKDLPEWAEDAPPPPSSHISVTGDEARERMTTTLAQRIGSESRAPQLNYTTRLVEAFTARDKAEDTNVILAEAGTGVGKTLGYLVPASIWSEKNESPVWISTYTKNLQRQIESELTRLYPDPDVRDKRVAVRKGRENYLCLLNFDDLASSAGMTIQIKNAIAAGLMARWIMETRDGDLTGFDFPGWLPGLLGYAQTLGLADHRGECIFSACDHYKRCFPERAIRKAKTSPLVIANHAVVMYQTALAGLDENLPQRYIFDEGHHLFDAADSAFAAHLTGQETYDLRRWLIGPEGGKRSRARGLKKRLEDLLAGDEDGIGYMERVLHHARFLTGEDWLKRLKSGEPQGSAESFIEKIFNQVQARAEGAEGLYSLETPTFPLVTGLLETSDKLKEELKILRATIVRLVAHLRFKLDDQADTLAPDSRKRIDAVAQSLERRANMTVAAWIGMLETIESGLNPVEWVDWMSVERGDGKIMDVGMYRHYVDPTKPFAAALKPHAHSMIVTSATLRDGSIMADDQQGWETASTITGANHLSSSPMTFSIPSPFNYAERTKVFVVTDIRKNDMDQLSAAYRELFLASGGGALGLFTSISRLKNVHHRIEDRLSREGLTLYAQHVDGIDAGTLVDMFRDDTHSCLLGTDAVRDGVDVPGESLRMIVFDRVPWPRATLLHKARKKALGGSAFDDRLTRLKLKQAYGRLIRRASDKGVFVMLDSALPQRLQTAFPEGVIIEKIGLSEVIEKTRQFLG</sequence>
<comment type="caution">
    <text evidence="6">The sequence shown here is derived from an EMBL/GenBank/DDBJ whole genome shotgun (WGS) entry which is preliminary data.</text>
</comment>
<dbReference type="GO" id="GO:0016818">
    <property type="term" value="F:hydrolase activity, acting on acid anhydrides, in phosphorus-containing anhydrides"/>
    <property type="evidence" value="ECO:0007669"/>
    <property type="project" value="InterPro"/>
</dbReference>
<dbReference type="PANTHER" id="PTHR11472:SF34">
    <property type="entry name" value="REGULATOR OF TELOMERE ELONGATION HELICASE 1"/>
    <property type="match status" value="1"/>
</dbReference>
<organism evidence="6 7">
    <name type="scientific">Micavibrio aeruginosavorus</name>
    <dbReference type="NCBI Taxonomy" id="349221"/>
    <lineage>
        <taxon>Bacteria</taxon>
        <taxon>Pseudomonadati</taxon>
        <taxon>Bdellovibrionota</taxon>
        <taxon>Bdellovibrionia</taxon>
        <taxon>Bdellovibrionales</taxon>
        <taxon>Pseudobdellovibrionaceae</taxon>
        <taxon>Micavibrio</taxon>
    </lineage>
</organism>
<keyword evidence="3" id="KW-0067">ATP-binding</keyword>
<reference evidence="6 7" key="1">
    <citation type="submission" date="2017-08" db="EMBL/GenBank/DDBJ databases">
        <title>Infants hospitalized years apart are colonized by the same room-sourced microbial strains.</title>
        <authorList>
            <person name="Brooks B."/>
            <person name="Olm M.R."/>
            <person name="Firek B.A."/>
            <person name="Baker R."/>
            <person name="Thomas B.C."/>
            <person name="Morowitz M.J."/>
            <person name="Banfield J.F."/>
        </authorList>
    </citation>
    <scope>NUCLEOTIDE SEQUENCE [LARGE SCALE GENOMIC DNA]</scope>
    <source>
        <strain evidence="6">S2_006_000_R2_64</strain>
    </source>
</reference>
<name>A0A2W5FM96_9BACT</name>
<dbReference type="GO" id="GO:0003676">
    <property type="term" value="F:nucleic acid binding"/>
    <property type="evidence" value="ECO:0007669"/>
    <property type="project" value="InterPro"/>
</dbReference>
<dbReference type="InterPro" id="IPR045028">
    <property type="entry name" value="DinG/Rad3-like"/>
</dbReference>
<dbReference type="Gene3D" id="3.40.50.300">
    <property type="entry name" value="P-loop containing nucleotide triphosphate hydrolases"/>
    <property type="match status" value="2"/>
</dbReference>
<dbReference type="SMART" id="SM00491">
    <property type="entry name" value="HELICc2"/>
    <property type="match status" value="1"/>
</dbReference>
<feature type="domain" description="Helicase ATP-binding" evidence="5">
    <location>
        <begin position="202"/>
        <end position="483"/>
    </location>
</feature>
<dbReference type="SUPFAM" id="SSF52540">
    <property type="entry name" value="P-loop containing nucleoside triphosphate hydrolases"/>
    <property type="match status" value="1"/>
</dbReference>
<evidence type="ECO:0000256" key="4">
    <source>
        <dbReference type="ARBA" id="ARBA00038058"/>
    </source>
</evidence>
<dbReference type="AlphaFoldDB" id="A0A2W5FM96"/>
<keyword evidence="1" id="KW-0547">Nucleotide-binding</keyword>
<dbReference type="PROSITE" id="PS51193">
    <property type="entry name" value="HELICASE_ATP_BIND_2"/>
    <property type="match status" value="1"/>
</dbReference>
<dbReference type="PANTHER" id="PTHR11472">
    <property type="entry name" value="DNA REPAIR DEAD HELICASE RAD3/XP-D SUBFAMILY MEMBER"/>
    <property type="match status" value="1"/>
</dbReference>
<dbReference type="InterPro" id="IPR027417">
    <property type="entry name" value="P-loop_NTPase"/>
</dbReference>
<proteinExistence type="inferred from homology"/>
<accession>A0A2W5FM96</accession>
<dbReference type="GO" id="GO:0003678">
    <property type="term" value="F:DNA helicase activity"/>
    <property type="evidence" value="ECO:0007669"/>
    <property type="project" value="TreeGrafter"/>
</dbReference>
<dbReference type="GO" id="GO:0006139">
    <property type="term" value="P:nucleobase-containing compound metabolic process"/>
    <property type="evidence" value="ECO:0007669"/>
    <property type="project" value="InterPro"/>
</dbReference>
<comment type="similarity">
    <text evidence="4">Belongs to the helicase family. DinG subfamily.</text>
</comment>
<evidence type="ECO:0000313" key="7">
    <source>
        <dbReference type="Proteomes" id="UP000249739"/>
    </source>
</evidence>
<gene>
    <name evidence="6" type="ORF">DI586_01520</name>
</gene>